<keyword evidence="4 6" id="KW-1133">Transmembrane helix</keyword>
<comment type="subcellular location">
    <subcellularLocation>
        <location evidence="1">Cell membrane</location>
        <topology evidence="1">Multi-pass membrane protein</topology>
    </subcellularLocation>
</comment>
<sequence>MLVAFLHGLILSLGLILPIGMQNGFILTQGALHRRWSRSLPAVITAGICDTLLIVLAVVGVSTAALHVPWLRGLFGGVGIAFMLYMGISTWRDKGGDREADGSTVAWPPRRQVGFTVSVSLLNPHALIDTLVVVGGAALAYSLWPQRLAFGLASVMVSWLWFFALSMVGHAMGRVVLRGSSLLVIQRISAVMMWASAVYLGYILYTFS</sequence>
<evidence type="ECO:0000256" key="5">
    <source>
        <dbReference type="ARBA" id="ARBA00023136"/>
    </source>
</evidence>
<keyword evidence="5 6" id="KW-0472">Membrane</keyword>
<dbReference type="RefSeq" id="WP_100666960.1">
    <property type="nucleotide sequence ID" value="NZ_CP024955.1"/>
</dbReference>
<keyword evidence="3 6" id="KW-0812">Transmembrane</keyword>
<dbReference type="PANTHER" id="PTHR30086">
    <property type="entry name" value="ARGININE EXPORTER PROTEIN ARGO"/>
    <property type="match status" value="1"/>
</dbReference>
<dbReference type="Pfam" id="PF01810">
    <property type="entry name" value="LysE"/>
    <property type="match status" value="1"/>
</dbReference>
<evidence type="ECO:0000313" key="7">
    <source>
        <dbReference type="EMBL" id="ATY84130.1"/>
    </source>
</evidence>
<evidence type="ECO:0000256" key="1">
    <source>
        <dbReference type="ARBA" id="ARBA00004651"/>
    </source>
</evidence>
<evidence type="ECO:0000256" key="3">
    <source>
        <dbReference type="ARBA" id="ARBA00022692"/>
    </source>
</evidence>
<feature type="transmembrane region" description="Helical" evidence="6">
    <location>
        <begin position="150"/>
        <end position="172"/>
    </location>
</feature>
<keyword evidence="2" id="KW-1003">Cell membrane</keyword>
<dbReference type="EMBL" id="CP024955">
    <property type="protein sequence ID" value="ATY84130.1"/>
    <property type="molecule type" value="Genomic_DNA"/>
</dbReference>
<feature type="transmembrane region" description="Helical" evidence="6">
    <location>
        <begin position="70"/>
        <end position="88"/>
    </location>
</feature>
<dbReference type="OrthoDB" id="5638726at2"/>
<name>A0A2K8N6C6_9BACL</name>
<evidence type="ECO:0000313" key="8">
    <source>
        <dbReference type="Proteomes" id="UP000231932"/>
    </source>
</evidence>
<dbReference type="AlphaFoldDB" id="A0A2K8N6C6"/>
<keyword evidence="8" id="KW-1185">Reference proteome</keyword>
<organism evidence="7 8">
    <name type="scientific">Kyrpidia spormannii</name>
    <dbReference type="NCBI Taxonomy" id="2055160"/>
    <lineage>
        <taxon>Bacteria</taxon>
        <taxon>Bacillati</taxon>
        <taxon>Bacillota</taxon>
        <taxon>Bacilli</taxon>
        <taxon>Bacillales</taxon>
        <taxon>Alicyclobacillaceae</taxon>
        <taxon>Kyrpidia</taxon>
    </lineage>
</organism>
<dbReference type="InterPro" id="IPR001123">
    <property type="entry name" value="LeuE-type"/>
</dbReference>
<feature type="transmembrane region" description="Helical" evidence="6">
    <location>
        <begin position="40"/>
        <end position="64"/>
    </location>
</feature>
<dbReference type="GO" id="GO:0005886">
    <property type="term" value="C:plasma membrane"/>
    <property type="evidence" value="ECO:0007669"/>
    <property type="project" value="UniProtKB-SubCell"/>
</dbReference>
<dbReference type="PANTHER" id="PTHR30086:SF20">
    <property type="entry name" value="ARGININE EXPORTER PROTEIN ARGO-RELATED"/>
    <property type="match status" value="1"/>
</dbReference>
<dbReference type="GO" id="GO:0015171">
    <property type="term" value="F:amino acid transmembrane transporter activity"/>
    <property type="evidence" value="ECO:0007669"/>
    <property type="project" value="TreeGrafter"/>
</dbReference>
<evidence type="ECO:0000256" key="2">
    <source>
        <dbReference type="ARBA" id="ARBA00022475"/>
    </source>
</evidence>
<evidence type="ECO:0000256" key="6">
    <source>
        <dbReference type="SAM" id="Phobius"/>
    </source>
</evidence>
<feature type="transmembrane region" description="Helical" evidence="6">
    <location>
        <begin position="126"/>
        <end position="144"/>
    </location>
</feature>
<feature type="transmembrane region" description="Helical" evidence="6">
    <location>
        <begin position="6"/>
        <end position="28"/>
    </location>
</feature>
<dbReference type="KEGG" id="kyr:CVV65_03500"/>
<dbReference type="Proteomes" id="UP000231932">
    <property type="component" value="Chromosome"/>
</dbReference>
<gene>
    <name evidence="7" type="ORF">CVV65_03500</name>
</gene>
<reference evidence="8" key="1">
    <citation type="submission" date="2017-11" db="EMBL/GenBank/DDBJ databases">
        <title>Complete Genome Sequence of Kyrpidia sp. Strain EA-1, a thermophilic, hydrogen-oxidizing Bacterium, isolated from the Azores.</title>
        <authorList>
            <person name="Reiner J.E."/>
            <person name="Lapp C.J."/>
            <person name="Bunk B."/>
            <person name="Gescher J."/>
        </authorList>
    </citation>
    <scope>NUCLEOTIDE SEQUENCE [LARGE SCALE GENOMIC DNA]</scope>
    <source>
        <strain evidence="8">EA-1</strain>
    </source>
</reference>
<proteinExistence type="predicted"/>
<accession>A0A2K8N6C6</accession>
<protein>
    <submittedName>
        <fullName evidence="7">Lysine transporter LysE</fullName>
    </submittedName>
</protein>
<feature type="transmembrane region" description="Helical" evidence="6">
    <location>
        <begin position="184"/>
        <end position="205"/>
    </location>
</feature>
<evidence type="ECO:0000256" key="4">
    <source>
        <dbReference type="ARBA" id="ARBA00022989"/>
    </source>
</evidence>